<sequence length="122" mass="13324">MKFTSGLHVSFKNYVSAMEAYTSGSVNTFDGCSSTCPSTNDRQEALNICSAPIKYRFANDSNADFVKTGEASLKFQLINQRADFSFALFSSGCLACVHPKLVAVSNAIRFVTLKAPFYPRLA</sequence>
<dbReference type="PANTHER" id="PTHR45778">
    <property type="entry name" value="PURPLE ACID PHOSPHATASE-RELATED"/>
    <property type="match status" value="1"/>
</dbReference>
<dbReference type="Proteomes" id="UP001054821">
    <property type="component" value="Chromosome 5"/>
</dbReference>
<organism evidence="2 3">
    <name type="scientific">Prunus dulcis</name>
    <name type="common">Almond</name>
    <name type="synonym">Amygdalus dulcis</name>
    <dbReference type="NCBI Taxonomy" id="3755"/>
    <lineage>
        <taxon>Eukaryota</taxon>
        <taxon>Viridiplantae</taxon>
        <taxon>Streptophyta</taxon>
        <taxon>Embryophyta</taxon>
        <taxon>Tracheophyta</taxon>
        <taxon>Spermatophyta</taxon>
        <taxon>Magnoliopsida</taxon>
        <taxon>eudicotyledons</taxon>
        <taxon>Gunneridae</taxon>
        <taxon>Pentapetalae</taxon>
        <taxon>rosids</taxon>
        <taxon>fabids</taxon>
        <taxon>Rosales</taxon>
        <taxon>Rosaceae</taxon>
        <taxon>Amygdaloideae</taxon>
        <taxon>Amygdaleae</taxon>
        <taxon>Prunus</taxon>
    </lineage>
</organism>
<dbReference type="AlphaFoldDB" id="A0AAD4VSS5"/>
<name>A0AAD4VSS5_PRUDU</name>
<dbReference type="PANTHER" id="PTHR45778:SF44">
    <property type="entry name" value="PURPLE ACID PHOSPHATASE"/>
    <property type="match status" value="1"/>
</dbReference>
<dbReference type="Pfam" id="PF17808">
    <property type="entry name" value="fn3_PAP"/>
    <property type="match status" value="1"/>
</dbReference>
<gene>
    <name evidence="2" type="ORF">L3X38_028989</name>
</gene>
<keyword evidence="3" id="KW-1185">Reference proteome</keyword>
<proteinExistence type="predicted"/>
<evidence type="ECO:0000259" key="1">
    <source>
        <dbReference type="Pfam" id="PF17808"/>
    </source>
</evidence>
<reference evidence="2 3" key="1">
    <citation type="journal article" date="2022" name="G3 (Bethesda)">
        <title>Whole-genome sequence and methylome profiling of the almond [Prunus dulcis (Mill.) D.A. Webb] cultivar 'Nonpareil'.</title>
        <authorList>
            <person name="D'Amico-Willman K.M."/>
            <person name="Ouma W.Z."/>
            <person name="Meulia T."/>
            <person name="Sideli G.M."/>
            <person name="Gradziel T.M."/>
            <person name="Fresnedo-Ramirez J."/>
        </authorList>
    </citation>
    <scope>NUCLEOTIDE SEQUENCE [LARGE SCALE GENOMIC DNA]</scope>
    <source>
        <strain evidence="2">Clone GOH B32 T37-40</strain>
    </source>
</reference>
<evidence type="ECO:0000313" key="2">
    <source>
        <dbReference type="EMBL" id="KAI5329592.1"/>
    </source>
</evidence>
<dbReference type="InterPro" id="IPR040974">
    <property type="entry name" value="Fn3_PAP"/>
</dbReference>
<feature type="domain" description="Purple acid phosphatase Fn3-like" evidence="1">
    <location>
        <begin position="29"/>
        <end position="111"/>
    </location>
</feature>
<accession>A0AAD4VSS5</accession>
<comment type="caution">
    <text evidence="2">The sequence shown here is derived from an EMBL/GenBank/DDBJ whole genome shotgun (WGS) entry which is preliminary data.</text>
</comment>
<evidence type="ECO:0000313" key="3">
    <source>
        <dbReference type="Proteomes" id="UP001054821"/>
    </source>
</evidence>
<protein>
    <recommendedName>
        <fullName evidence="1">Purple acid phosphatase Fn3-like domain-containing protein</fullName>
    </recommendedName>
</protein>
<dbReference type="EMBL" id="JAJFAZ020000005">
    <property type="protein sequence ID" value="KAI5329592.1"/>
    <property type="molecule type" value="Genomic_DNA"/>
</dbReference>